<dbReference type="Pfam" id="PF22042">
    <property type="entry name" value="EF-G_D2"/>
    <property type="match status" value="1"/>
</dbReference>
<name>A0ABT1Y609_9FIRM</name>
<dbReference type="CDD" id="cd04170">
    <property type="entry name" value="EF-G_bact"/>
    <property type="match status" value="1"/>
</dbReference>
<dbReference type="InterPro" id="IPR005517">
    <property type="entry name" value="Transl_elong_EFG/EF2_IV"/>
</dbReference>
<dbReference type="RefSeq" id="WP_257913819.1">
    <property type="nucleotide sequence ID" value="NZ_JANPWE010000006.1"/>
</dbReference>
<dbReference type="NCBIfam" id="NF009891">
    <property type="entry name" value="PRK13351.1-1"/>
    <property type="match status" value="1"/>
</dbReference>
<protein>
    <recommendedName>
        <fullName evidence="2 5">Elongation factor G</fullName>
    </recommendedName>
</protein>
<accession>A0ABT1Y609</accession>
<keyword evidence="7" id="KW-0648">Protein biosynthesis</keyword>
<dbReference type="Gene3D" id="3.30.230.10">
    <property type="match status" value="1"/>
</dbReference>
<gene>
    <name evidence="7" type="primary">fusA</name>
    <name evidence="7" type="ORF">NVS47_12500</name>
</gene>
<comment type="caution">
    <text evidence="7">The sequence shown here is derived from an EMBL/GenBank/DDBJ whole genome shotgun (WGS) entry which is preliminary data.</text>
</comment>
<dbReference type="Gene3D" id="3.30.70.870">
    <property type="entry name" value="Elongation Factor G (Translational Gtpase), domain 3"/>
    <property type="match status" value="1"/>
</dbReference>
<dbReference type="EMBL" id="JANPWE010000006">
    <property type="protein sequence ID" value="MCR6546321.1"/>
    <property type="molecule type" value="Genomic_DNA"/>
</dbReference>
<dbReference type="Gene3D" id="2.40.30.10">
    <property type="entry name" value="Translation factors"/>
    <property type="match status" value="1"/>
</dbReference>
<evidence type="ECO:0000259" key="6">
    <source>
        <dbReference type="PROSITE" id="PS51722"/>
    </source>
</evidence>
<dbReference type="SUPFAM" id="SSF52540">
    <property type="entry name" value="P-loop containing nucleoside triphosphate hydrolases"/>
    <property type="match status" value="1"/>
</dbReference>
<dbReference type="SUPFAM" id="SSF54980">
    <property type="entry name" value="EF-G C-terminal domain-like"/>
    <property type="match status" value="2"/>
</dbReference>
<dbReference type="SMART" id="SM00889">
    <property type="entry name" value="EFG_IV"/>
    <property type="match status" value="1"/>
</dbReference>
<keyword evidence="8" id="KW-1185">Reference proteome</keyword>
<dbReference type="InterPro" id="IPR035649">
    <property type="entry name" value="EFG_V"/>
</dbReference>
<dbReference type="Pfam" id="PF00009">
    <property type="entry name" value="GTP_EFTU"/>
    <property type="match status" value="1"/>
</dbReference>
<dbReference type="Gene3D" id="3.30.70.240">
    <property type="match status" value="1"/>
</dbReference>
<dbReference type="InterPro" id="IPR009022">
    <property type="entry name" value="EFG_III"/>
</dbReference>
<evidence type="ECO:0000256" key="5">
    <source>
        <dbReference type="NCBIfam" id="TIGR00484"/>
    </source>
</evidence>
<dbReference type="NCBIfam" id="TIGR00484">
    <property type="entry name" value="EF-G"/>
    <property type="match status" value="1"/>
</dbReference>
<dbReference type="InterPro" id="IPR000640">
    <property type="entry name" value="EFG_V-like"/>
</dbReference>
<comment type="similarity">
    <text evidence="1">Belongs to the TRAFAC class translation factor GTPase superfamily. Classic translation factor GTPase family. EF-G/EF-2 subfamily.</text>
</comment>
<dbReference type="InterPro" id="IPR005225">
    <property type="entry name" value="Small_GTP-bd"/>
</dbReference>
<reference evidence="7 8" key="1">
    <citation type="submission" date="2022-08" db="EMBL/GenBank/DDBJ databases">
        <title>Proteogenomics of the novel Dehalobacterium formicoaceticum strain EZ94 highlights a key role of methyltransferases during anaerobic dichloromethane degradation.</title>
        <authorList>
            <person name="Wasmund K."/>
        </authorList>
    </citation>
    <scope>NUCLEOTIDE SEQUENCE [LARGE SCALE GENOMIC DNA]</scope>
    <source>
        <strain evidence="7 8">EZ94</strain>
    </source>
</reference>
<dbReference type="NCBIfam" id="NF009381">
    <property type="entry name" value="PRK12740.1-5"/>
    <property type="match status" value="1"/>
</dbReference>
<dbReference type="CDD" id="cd01434">
    <property type="entry name" value="EFG_mtEFG1_IV"/>
    <property type="match status" value="1"/>
</dbReference>
<evidence type="ECO:0000313" key="7">
    <source>
        <dbReference type="EMBL" id="MCR6546321.1"/>
    </source>
</evidence>
<dbReference type="SUPFAM" id="SSF54211">
    <property type="entry name" value="Ribosomal protein S5 domain 2-like"/>
    <property type="match status" value="1"/>
</dbReference>
<dbReference type="Pfam" id="PF14492">
    <property type="entry name" value="EFG_III"/>
    <property type="match status" value="1"/>
</dbReference>
<dbReference type="InterPro" id="IPR041095">
    <property type="entry name" value="EFG_II"/>
</dbReference>
<dbReference type="PANTHER" id="PTHR43261">
    <property type="entry name" value="TRANSLATION ELONGATION FACTOR G-RELATED"/>
    <property type="match status" value="1"/>
</dbReference>
<evidence type="ECO:0000256" key="1">
    <source>
        <dbReference type="ARBA" id="ARBA00005870"/>
    </source>
</evidence>
<keyword evidence="7" id="KW-0251">Elongation factor</keyword>
<dbReference type="PANTHER" id="PTHR43261:SF6">
    <property type="entry name" value="ELONGATION FACTOR G-LIKE PROTEIN"/>
    <property type="match status" value="1"/>
</dbReference>
<evidence type="ECO:0000256" key="4">
    <source>
        <dbReference type="ARBA" id="ARBA00023134"/>
    </source>
</evidence>
<dbReference type="SMART" id="SM00838">
    <property type="entry name" value="EFG_C"/>
    <property type="match status" value="1"/>
</dbReference>
<dbReference type="GO" id="GO:0003746">
    <property type="term" value="F:translation elongation factor activity"/>
    <property type="evidence" value="ECO:0007669"/>
    <property type="project" value="UniProtKB-KW"/>
</dbReference>
<proteinExistence type="inferred from homology"/>
<sequence>MKVYLSESIRNIGIVSHQGAGKTSLTESMLFNTGATNRLGKVDEGNTVADYHPEEIKRKSTVNASLVACEWLDTKINLLDTPGFSDFFGEVKGVLRVSDCLLMLVDAVAGVEVSTEIVWELADESNLPRIAFINKMDRENADFVKALDSMRERLTQQIVPIQFPIGSEANFNGIIDLIEMKAYQYDGGKSSEIPIPDDLMADAETYREMMIEAAAEGEDELTMKYLEGEELTDGEIIAGLKAGVMAGKVVPVLCGSALKNIGADLLLNILVHYAPTPLEKLEDQDAPNKPMASLVFKTMADPYVGRISFFRVYQGSFKSDSTAYNPRKEADEKISQLFTMQGKNQLQLPELKFGDIGIVAKLAQTNTGDTLTTKDSGVVLDGIDFPIPTLTVAIEPKTKGDEDKLGTGISRLLEEDPTLRLEKNVETHQTLLTGMGEAHIDITIDRLQRKFGVEVKTNEALVPYRETIRGSATKVEGKHKKQSGGHGQFGHVYIDVAPYPEGEFEFTETIFGGSVPRQYIPAVEKGVRESMVEGILAGYPVTNIKVNLQDGSFHPVDSSEMAFKIAASLAFRKACEQAKPALLEPIMNVEIHVPDQFMGDIMGDLNSKRGRILGMEKSGNMQVIKANVPLSEMYRYAIDLKSITQGRGSFVMEFSRYEEVPSMMSEKIIAAAKAAKE</sequence>
<dbReference type="InterPro" id="IPR000795">
    <property type="entry name" value="T_Tr_GTP-bd_dom"/>
</dbReference>
<dbReference type="SUPFAM" id="SSF50447">
    <property type="entry name" value="Translation proteins"/>
    <property type="match status" value="1"/>
</dbReference>
<evidence type="ECO:0000256" key="2">
    <source>
        <dbReference type="ARBA" id="ARBA00017872"/>
    </source>
</evidence>
<evidence type="ECO:0000256" key="3">
    <source>
        <dbReference type="ARBA" id="ARBA00022741"/>
    </source>
</evidence>
<organism evidence="7 8">
    <name type="scientific">Dehalobacterium formicoaceticum</name>
    <dbReference type="NCBI Taxonomy" id="51515"/>
    <lineage>
        <taxon>Bacteria</taxon>
        <taxon>Bacillati</taxon>
        <taxon>Bacillota</taxon>
        <taxon>Clostridia</taxon>
        <taxon>Eubacteriales</taxon>
        <taxon>Peptococcaceae</taxon>
        <taxon>Dehalobacterium</taxon>
    </lineage>
</organism>
<dbReference type="InterPro" id="IPR014721">
    <property type="entry name" value="Ribsml_uS5_D2-typ_fold_subgr"/>
</dbReference>
<keyword evidence="4" id="KW-0342">GTP-binding</keyword>
<dbReference type="PRINTS" id="PR00315">
    <property type="entry name" value="ELONGATNFCT"/>
</dbReference>
<dbReference type="Proteomes" id="UP001524944">
    <property type="component" value="Unassembled WGS sequence"/>
</dbReference>
<dbReference type="PROSITE" id="PS51722">
    <property type="entry name" value="G_TR_2"/>
    <property type="match status" value="1"/>
</dbReference>
<dbReference type="InterPro" id="IPR047872">
    <property type="entry name" value="EFG_IV"/>
</dbReference>
<dbReference type="CDD" id="cd03713">
    <property type="entry name" value="EFG_mtEFG_C"/>
    <property type="match status" value="1"/>
</dbReference>
<dbReference type="InterPro" id="IPR035647">
    <property type="entry name" value="EFG_III/V"/>
</dbReference>
<keyword evidence="3" id="KW-0547">Nucleotide-binding</keyword>
<dbReference type="Gene3D" id="3.40.50.300">
    <property type="entry name" value="P-loop containing nucleotide triphosphate hydrolases"/>
    <property type="match status" value="1"/>
</dbReference>
<dbReference type="NCBIfam" id="TIGR00231">
    <property type="entry name" value="small_GTP"/>
    <property type="match status" value="1"/>
</dbReference>
<dbReference type="Pfam" id="PF00679">
    <property type="entry name" value="EFG_C"/>
    <property type="match status" value="1"/>
</dbReference>
<dbReference type="InterPro" id="IPR053905">
    <property type="entry name" value="EF-G-like_DII"/>
</dbReference>
<dbReference type="CDD" id="cd16262">
    <property type="entry name" value="EFG_III"/>
    <property type="match status" value="1"/>
</dbReference>
<dbReference type="InterPro" id="IPR009000">
    <property type="entry name" value="Transl_B-barrel_sf"/>
</dbReference>
<dbReference type="CDD" id="cd04088">
    <property type="entry name" value="EFG_mtEFG_II"/>
    <property type="match status" value="1"/>
</dbReference>
<dbReference type="InterPro" id="IPR004540">
    <property type="entry name" value="Transl_elong_EFG/EF2"/>
</dbReference>
<evidence type="ECO:0000313" key="8">
    <source>
        <dbReference type="Proteomes" id="UP001524944"/>
    </source>
</evidence>
<dbReference type="InterPro" id="IPR027417">
    <property type="entry name" value="P-loop_NTPase"/>
</dbReference>
<dbReference type="Pfam" id="PF03764">
    <property type="entry name" value="EFG_IV"/>
    <property type="match status" value="1"/>
</dbReference>
<dbReference type="InterPro" id="IPR020568">
    <property type="entry name" value="Ribosomal_Su5_D2-typ_SF"/>
</dbReference>
<dbReference type="NCBIfam" id="NF009379">
    <property type="entry name" value="PRK12740.1-3"/>
    <property type="match status" value="1"/>
</dbReference>
<feature type="domain" description="Tr-type G" evidence="6">
    <location>
        <begin position="7"/>
        <end position="278"/>
    </location>
</feature>